<accession>A0A1G2KKJ6</accession>
<sequence>MNVKSFEEIVVGETASFSHRISEENITTFSRLSGDENPLHVDEEYAKKTKLGGRVAHGMFLAALVSRLIGMYLPGKRSLLLFAEFRFKTPARIGDTVEVLGTVTAKSQATRVVETAIEIKKGSTNLVEGAVKVQIL</sequence>
<dbReference type="GO" id="GO:0019171">
    <property type="term" value="F:(3R)-hydroxyacyl-[acyl-carrier-protein] dehydratase activity"/>
    <property type="evidence" value="ECO:0007669"/>
    <property type="project" value="TreeGrafter"/>
</dbReference>
<dbReference type="GO" id="GO:0006633">
    <property type="term" value="P:fatty acid biosynthetic process"/>
    <property type="evidence" value="ECO:0007669"/>
    <property type="project" value="InterPro"/>
</dbReference>
<dbReference type="Pfam" id="PF01575">
    <property type="entry name" value="MaoC_dehydratas"/>
    <property type="match status" value="1"/>
</dbReference>
<dbReference type="InterPro" id="IPR003965">
    <property type="entry name" value="Fatty_acid_synthase"/>
</dbReference>
<evidence type="ECO:0000259" key="1">
    <source>
        <dbReference type="Pfam" id="PF01575"/>
    </source>
</evidence>
<dbReference type="PRINTS" id="PR01483">
    <property type="entry name" value="FASYNTHASE"/>
</dbReference>
<dbReference type="SUPFAM" id="SSF54637">
    <property type="entry name" value="Thioesterase/thiol ester dehydrase-isomerase"/>
    <property type="match status" value="1"/>
</dbReference>
<dbReference type="CDD" id="cd03449">
    <property type="entry name" value="R_hydratase"/>
    <property type="match status" value="1"/>
</dbReference>
<comment type="caution">
    <text evidence="2">The sequence shown here is derived from an EMBL/GenBank/DDBJ whole genome shotgun (WGS) entry which is preliminary data.</text>
</comment>
<feature type="domain" description="MaoC-like" evidence="1">
    <location>
        <begin position="18"/>
        <end position="116"/>
    </location>
</feature>
<dbReference type="EMBL" id="MHQI01000030">
    <property type="protein sequence ID" value="OGZ99957.1"/>
    <property type="molecule type" value="Genomic_DNA"/>
</dbReference>
<gene>
    <name evidence="2" type="ORF">A3C07_02925</name>
</gene>
<dbReference type="AlphaFoldDB" id="A0A1G2KKJ6"/>
<evidence type="ECO:0000313" key="3">
    <source>
        <dbReference type="Proteomes" id="UP000179023"/>
    </source>
</evidence>
<dbReference type="InterPro" id="IPR002539">
    <property type="entry name" value="MaoC-like_dom"/>
</dbReference>
<organism evidence="2 3">
    <name type="scientific">Candidatus Sungbacteria bacterium RIFCSPHIGHO2_02_FULL_47_11</name>
    <dbReference type="NCBI Taxonomy" id="1802270"/>
    <lineage>
        <taxon>Bacteria</taxon>
        <taxon>Candidatus Sungiibacteriota</taxon>
    </lineage>
</organism>
<name>A0A1G2KKJ6_9BACT</name>
<proteinExistence type="predicted"/>
<reference evidence="2 3" key="1">
    <citation type="journal article" date="2016" name="Nat. Commun.">
        <title>Thousands of microbial genomes shed light on interconnected biogeochemical processes in an aquifer system.</title>
        <authorList>
            <person name="Anantharaman K."/>
            <person name="Brown C.T."/>
            <person name="Hug L.A."/>
            <person name="Sharon I."/>
            <person name="Castelle C.J."/>
            <person name="Probst A.J."/>
            <person name="Thomas B.C."/>
            <person name="Singh A."/>
            <person name="Wilkins M.J."/>
            <person name="Karaoz U."/>
            <person name="Brodie E.L."/>
            <person name="Williams K.H."/>
            <person name="Hubbard S.S."/>
            <person name="Banfield J.F."/>
        </authorList>
    </citation>
    <scope>NUCLEOTIDE SEQUENCE [LARGE SCALE GENOMIC DNA]</scope>
</reference>
<dbReference type="GO" id="GO:0004312">
    <property type="term" value="F:fatty acid synthase activity"/>
    <property type="evidence" value="ECO:0007669"/>
    <property type="project" value="InterPro"/>
</dbReference>
<dbReference type="PANTHER" id="PTHR43437">
    <property type="entry name" value="HYDROXYACYL-THIOESTER DEHYDRATASE TYPE 2, MITOCHONDRIAL-RELATED"/>
    <property type="match status" value="1"/>
</dbReference>
<dbReference type="GO" id="GO:0005835">
    <property type="term" value="C:fatty acid synthase complex"/>
    <property type="evidence" value="ECO:0007669"/>
    <property type="project" value="InterPro"/>
</dbReference>
<dbReference type="Proteomes" id="UP000179023">
    <property type="component" value="Unassembled WGS sequence"/>
</dbReference>
<dbReference type="PANTHER" id="PTHR43437:SF3">
    <property type="entry name" value="HYDROXYACYL-THIOESTER DEHYDRATASE TYPE 2, MITOCHONDRIAL"/>
    <property type="match status" value="1"/>
</dbReference>
<evidence type="ECO:0000313" key="2">
    <source>
        <dbReference type="EMBL" id="OGZ99957.1"/>
    </source>
</evidence>
<protein>
    <recommendedName>
        <fullName evidence="1">MaoC-like domain-containing protein</fullName>
    </recommendedName>
</protein>
<dbReference type="InterPro" id="IPR050965">
    <property type="entry name" value="UPF0336/Enoyl-CoA_hydratase"/>
</dbReference>
<dbReference type="Gene3D" id="3.10.129.10">
    <property type="entry name" value="Hotdog Thioesterase"/>
    <property type="match status" value="1"/>
</dbReference>
<dbReference type="STRING" id="1802270.A3C07_02925"/>
<dbReference type="InterPro" id="IPR029069">
    <property type="entry name" value="HotDog_dom_sf"/>
</dbReference>